<organism evidence="1 2">
    <name type="scientific">Polyrhizophydium stewartii</name>
    <dbReference type="NCBI Taxonomy" id="2732419"/>
    <lineage>
        <taxon>Eukaryota</taxon>
        <taxon>Fungi</taxon>
        <taxon>Fungi incertae sedis</taxon>
        <taxon>Chytridiomycota</taxon>
        <taxon>Chytridiomycota incertae sedis</taxon>
        <taxon>Chytridiomycetes</taxon>
        <taxon>Rhizophydiales</taxon>
        <taxon>Rhizophydiales incertae sedis</taxon>
        <taxon>Polyrhizophydium</taxon>
    </lineage>
</organism>
<dbReference type="Proteomes" id="UP001527925">
    <property type="component" value="Unassembled WGS sequence"/>
</dbReference>
<proteinExistence type="predicted"/>
<accession>A0ABR4N4S6</accession>
<gene>
    <name evidence="1" type="ORF">HK105_206031</name>
</gene>
<evidence type="ECO:0000313" key="2">
    <source>
        <dbReference type="Proteomes" id="UP001527925"/>
    </source>
</evidence>
<name>A0ABR4N4S6_9FUNG</name>
<keyword evidence="2" id="KW-1185">Reference proteome</keyword>
<evidence type="ECO:0000313" key="1">
    <source>
        <dbReference type="EMBL" id="KAL2914464.1"/>
    </source>
</evidence>
<comment type="caution">
    <text evidence="1">The sequence shown here is derived from an EMBL/GenBank/DDBJ whole genome shotgun (WGS) entry which is preliminary data.</text>
</comment>
<protein>
    <submittedName>
        <fullName evidence="1">Uncharacterized protein</fullName>
    </submittedName>
</protein>
<dbReference type="EMBL" id="JADGIZ020000033">
    <property type="protein sequence ID" value="KAL2914464.1"/>
    <property type="molecule type" value="Genomic_DNA"/>
</dbReference>
<reference evidence="1 2" key="1">
    <citation type="submission" date="2023-09" db="EMBL/GenBank/DDBJ databases">
        <title>Pangenome analysis of Batrachochytrium dendrobatidis and related Chytrids.</title>
        <authorList>
            <person name="Yacoub M.N."/>
            <person name="Stajich J.E."/>
            <person name="James T.Y."/>
        </authorList>
    </citation>
    <scope>NUCLEOTIDE SEQUENCE [LARGE SCALE GENOMIC DNA]</scope>
    <source>
        <strain evidence="1 2">JEL0888</strain>
    </source>
</reference>
<sequence>MFPSALPLATASLQSQFDPVTALSPLVGGDPTTFANPVLRQQLQQLGLSPAGFGGAWAGPQLPITAGAGGIASLGGITSPLGVGSQIGGLAGLGGNVSGFGSPLGIAGMLGSPLTHGILGRAAAAQPFLGHPLVHPAQVAAQFQQQRFLGQMHPLQQQMLQQGGAGWPAVSPLSQYSLVQQQLAQRNAMLGGIGGLGNITGLGGIGGLGIGGYGIGGYGVPSALSGGFGGLGQAGALGAWTV</sequence>